<dbReference type="AlphaFoldDB" id="A0A9P7ADV8"/>
<dbReference type="Pfam" id="PF00656">
    <property type="entry name" value="Peptidase_C14"/>
    <property type="match status" value="1"/>
</dbReference>
<name>A0A9P7ADV8_9AGAM</name>
<keyword evidence="4" id="KW-1185">Reference proteome</keyword>
<dbReference type="GeneID" id="64594524"/>
<dbReference type="RefSeq" id="XP_041154231.1">
    <property type="nucleotide sequence ID" value="XM_041300760.1"/>
</dbReference>
<evidence type="ECO:0000313" key="4">
    <source>
        <dbReference type="Proteomes" id="UP000719766"/>
    </source>
</evidence>
<dbReference type="GO" id="GO:0004197">
    <property type="term" value="F:cysteine-type endopeptidase activity"/>
    <property type="evidence" value="ECO:0007669"/>
    <property type="project" value="InterPro"/>
</dbReference>
<evidence type="ECO:0000313" key="3">
    <source>
        <dbReference type="EMBL" id="KAG1786830.1"/>
    </source>
</evidence>
<comment type="similarity">
    <text evidence="1">Belongs to the peptidase C14B family.</text>
</comment>
<proteinExistence type="inferred from homology"/>
<dbReference type="GO" id="GO:0006508">
    <property type="term" value="P:proteolysis"/>
    <property type="evidence" value="ECO:0007669"/>
    <property type="project" value="InterPro"/>
</dbReference>
<dbReference type="OrthoDB" id="3223806at2759"/>
<sequence length="428" mass="48084">MSESLSQGVSRKGRKKALLIAVRHVMGIDHWLPYTHYDVQEFKELLIDQYGYAEDDIVMLVDNRELHKSFWPSEVNILKRIEWLVEDVGEHDMLAFYCLSSLIAISVRLTLHPISSDSGHGGQTICHHDSEDNGQDQVIYGYKGGKIIDNVLKQHLVEPVLKAKGCQLFALFDCCHSGTILDLEHSNCCFPSPSPVKPVVTSSQQSDMDASRAPLVEKWSWLSKKYHIFLPSAIGLVNRVMLHLHNHAARILKVFLSSTPPCANEINGPVQTAPSRPPVSVITGFVSQSQWLTSPHRTAMSPISIYPNASCNGTCVMTAEEENQGRVVCLSACRDSEEAHDDNMTGATFTKFFISSLRKNSSISYRGLLDDVKSQVADLEQTRLAVMWRKTFGRFPVRRKQFEVTSESSINRKGLTQEPRDWDKKVSI</sequence>
<dbReference type="InterPro" id="IPR011600">
    <property type="entry name" value="Pept_C14_caspase"/>
</dbReference>
<evidence type="ECO:0000256" key="1">
    <source>
        <dbReference type="ARBA" id="ARBA00009005"/>
    </source>
</evidence>
<dbReference type="PANTHER" id="PTHR48104">
    <property type="entry name" value="METACASPASE-4"/>
    <property type="match status" value="1"/>
</dbReference>
<protein>
    <recommendedName>
        <fullName evidence="2">Peptidase C14 caspase domain-containing protein</fullName>
    </recommendedName>
</protein>
<dbReference type="Proteomes" id="UP000719766">
    <property type="component" value="Unassembled WGS sequence"/>
</dbReference>
<reference evidence="3" key="1">
    <citation type="journal article" date="2020" name="New Phytol.">
        <title>Comparative genomics reveals dynamic genome evolution in host specialist ectomycorrhizal fungi.</title>
        <authorList>
            <person name="Lofgren L.A."/>
            <person name="Nguyen N.H."/>
            <person name="Vilgalys R."/>
            <person name="Ruytinx J."/>
            <person name="Liao H.L."/>
            <person name="Branco S."/>
            <person name="Kuo A."/>
            <person name="LaButti K."/>
            <person name="Lipzen A."/>
            <person name="Andreopoulos W."/>
            <person name="Pangilinan J."/>
            <person name="Riley R."/>
            <person name="Hundley H."/>
            <person name="Na H."/>
            <person name="Barry K."/>
            <person name="Grigoriev I.V."/>
            <person name="Stajich J.E."/>
            <person name="Kennedy P.G."/>
        </authorList>
    </citation>
    <scope>NUCLEOTIDE SEQUENCE</scope>
    <source>
        <strain evidence="3">S12</strain>
    </source>
</reference>
<feature type="domain" description="Peptidase C14 caspase" evidence="2">
    <location>
        <begin position="118"/>
        <end position="401"/>
    </location>
</feature>
<evidence type="ECO:0000259" key="2">
    <source>
        <dbReference type="Pfam" id="PF00656"/>
    </source>
</evidence>
<dbReference type="GO" id="GO:0005737">
    <property type="term" value="C:cytoplasm"/>
    <property type="evidence" value="ECO:0007669"/>
    <property type="project" value="TreeGrafter"/>
</dbReference>
<dbReference type="EMBL" id="JABBWE010000087">
    <property type="protein sequence ID" value="KAG1786830.1"/>
    <property type="molecule type" value="Genomic_DNA"/>
</dbReference>
<gene>
    <name evidence="3" type="ORF">HD556DRAFT_1313175</name>
</gene>
<accession>A0A9P7ADV8</accession>
<dbReference type="PANTHER" id="PTHR48104:SF30">
    <property type="entry name" value="METACASPASE-1"/>
    <property type="match status" value="1"/>
</dbReference>
<dbReference type="InterPro" id="IPR050452">
    <property type="entry name" value="Metacaspase"/>
</dbReference>
<organism evidence="3 4">
    <name type="scientific">Suillus plorans</name>
    <dbReference type="NCBI Taxonomy" id="116603"/>
    <lineage>
        <taxon>Eukaryota</taxon>
        <taxon>Fungi</taxon>
        <taxon>Dikarya</taxon>
        <taxon>Basidiomycota</taxon>
        <taxon>Agaricomycotina</taxon>
        <taxon>Agaricomycetes</taxon>
        <taxon>Agaricomycetidae</taxon>
        <taxon>Boletales</taxon>
        <taxon>Suillineae</taxon>
        <taxon>Suillaceae</taxon>
        <taxon>Suillus</taxon>
    </lineage>
</organism>
<dbReference type="Gene3D" id="3.40.50.12660">
    <property type="match status" value="2"/>
</dbReference>
<comment type="caution">
    <text evidence="3">The sequence shown here is derived from an EMBL/GenBank/DDBJ whole genome shotgun (WGS) entry which is preliminary data.</text>
</comment>